<gene>
    <name evidence="8" type="ORF">AJ79_01164</name>
</gene>
<evidence type="ECO:0000313" key="9">
    <source>
        <dbReference type="Proteomes" id="UP000223968"/>
    </source>
</evidence>
<keyword evidence="5 7" id="KW-0472">Membrane</keyword>
<feature type="transmembrane region" description="Helical" evidence="7">
    <location>
        <begin position="337"/>
        <end position="363"/>
    </location>
</feature>
<keyword evidence="9" id="KW-1185">Reference proteome</keyword>
<feature type="transmembrane region" description="Helical" evidence="7">
    <location>
        <begin position="242"/>
        <end position="262"/>
    </location>
</feature>
<accession>A0A2B7Y899</accession>
<feature type="transmembrane region" description="Helical" evidence="7">
    <location>
        <begin position="375"/>
        <end position="393"/>
    </location>
</feature>
<dbReference type="PANTHER" id="PTHR23502">
    <property type="entry name" value="MAJOR FACILITATOR SUPERFAMILY"/>
    <property type="match status" value="1"/>
</dbReference>
<evidence type="ECO:0000256" key="6">
    <source>
        <dbReference type="SAM" id="MobiDB-lite"/>
    </source>
</evidence>
<dbReference type="PANTHER" id="PTHR23502:SF51">
    <property type="entry name" value="QUINIDINE RESISTANCE PROTEIN 1-RELATED"/>
    <property type="match status" value="1"/>
</dbReference>
<dbReference type="InterPro" id="IPR036259">
    <property type="entry name" value="MFS_trans_sf"/>
</dbReference>
<evidence type="ECO:0000256" key="7">
    <source>
        <dbReference type="SAM" id="Phobius"/>
    </source>
</evidence>
<dbReference type="InterPro" id="IPR011701">
    <property type="entry name" value="MFS"/>
</dbReference>
<feature type="transmembrane region" description="Helical" evidence="7">
    <location>
        <begin position="203"/>
        <end position="222"/>
    </location>
</feature>
<keyword evidence="4 7" id="KW-1133">Transmembrane helix</keyword>
<evidence type="ECO:0000256" key="4">
    <source>
        <dbReference type="ARBA" id="ARBA00022989"/>
    </source>
</evidence>
<keyword evidence="3 7" id="KW-0812">Transmembrane</keyword>
<dbReference type="Gene3D" id="1.20.1250.20">
    <property type="entry name" value="MFS general substrate transporter like domains"/>
    <property type="match status" value="1"/>
</dbReference>
<protein>
    <recommendedName>
        <fullName evidence="10">Major facilitator superfamily (MFS) profile domain-containing protein</fullName>
    </recommendedName>
</protein>
<dbReference type="GO" id="GO:0022857">
    <property type="term" value="F:transmembrane transporter activity"/>
    <property type="evidence" value="ECO:0007669"/>
    <property type="project" value="InterPro"/>
</dbReference>
<evidence type="ECO:0000313" key="8">
    <source>
        <dbReference type="EMBL" id="PGH17281.1"/>
    </source>
</evidence>
<dbReference type="SUPFAM" id="SSF103473">
    <property type="entry name" value="MFS general substrate transporter"/>
    <property type="match status" value="1"/>
</dbReference>
<organism evidence="8 9">
    <name type="scientific">Helicocarpus griseus UAMH5409</name>
    <dbReference type="NCBI Taxonomy" id="1447875"/>
    <lineage>
        <taxon>Eukaryota</taxon>
        <taxon>Fungi</taxon>
        <taxon>Dikarya</taxon>
        <taxon>Ascomycota</taxon>
        <taxon>Pezizomycotina</taxon>
        <taxon>Eurotiomycetes</taxon>
        <taxon>Eurotiomycetidae</taxon>
        <taxon>Onygenales</taxon>
        <taxon>Ajellomycetaceae</taxon>
        <taxon>Helicocarpus</taxon>
    </lineage>
</organism>
<feature type="region of interest" description="Disordered" evidence="6">
    <location>
        <begin position="271"/>
        <end position="293"/>
    </location>
</feature>
<comment type="caution">
    <text evidence="8">The sequence shown here is derived from an EMBL/GenBank/DDBJ whole genome shotgun (WGS) entry which is preliminary data.</text>
</comment>
<comment type="subcellular location">
    <subcellularLocation>
        <location evidence="1">Membrane</location>
        <topology evidence="1">Multi-pass membrane protein</topology>
    </subcellularLocation>
</comment>
<evidence type="ECO:0000256" key="3">
    <source>
        <dbReference type="ARBA" id="ARBA00022692"/>
    </source>
</evidence>
<name>A0A2B7Y899_9EURO</name>
<proteinExistence type="predicted"/>
<feature type="transmembrane region" description="Helical" evidence="7">
    <location>
        <begin position="80"/>
        <end position="102"/>
    </location>
</feature>
<evidence type="ECO:0008006" key="10">
    <source>
        <dbReference type="Google" id="ProtNLM"/>
    </source>
</evidence>
<evidence type="ECO:0000256" key="5">
    <source>
        <dbReference type="ARBA" id="ARBA00023136"/>
    </source>
</evidence>
<dbReference type="OrthoDB" id="4159967at2759"/>
<keyword evidence="2" id="KW-0813">Transport</keyword>
<dbReference type="EMBL" id="PDNB01000011">
    <property type="protein sequence ID" value="PGH17281.1"/>
    <property type="molecule type" value="Genomic_DNA"/>
</dbReference>
<dbReference type="Proteomes" id="UP000223968">
    <property type="component" value="Unassembled WGS sequence"/>
</dbReference>
<sequence>MFSGLSSFIYYPAIRPLAHELHVSVAAINLTVSAYLIVAGIFPSIIGDIGDHSGRRLASLLAFTLYFAANIGLDTQHSYAALVVLRCIQSAGSAGAIAIAYGVIADITTPAERGSYGLSWRWIFWFLAILSGTNLLGLVLFFPETSRKLVGNGSIPPPSILHKSVYPIFANRKSNAKPTDSNGGSFKHFPNPLTCLTTLFHKATFIIIAVGSIQYAIFSALGTSLTTQMATRLSVNYLTAGLIYLPAGIGGLLAAFFTGRLVDYDYQVTKRSFPSSTPSQPPSTEDVTTRNINPDSPNDLLAFPIEKARLRSIFPFLAIASISTVGYGWSLQANAHIAVPLVLQFLSGSSQSAIFVICGTLLTDFNPRRSATAQASYNLVRCALAAGGVAALEPLAGGVGVGWCFTVYTTVGVLCVPLLIVLRALGWGWRREKARREGSVV</sequence>
<evidence type="ECO:0000256" key="2">
    <source>
        <dbReference type="ARBA" id="ARBA00022448"/>
    </source>
</evidence>
<feature type="transmembrane region" description="Helical" evidence="7">
    <location>
        <begin position="122"/>
        <end position="142"/>
    </location>
</feature>
<reference evidence="8 9" key="1">
    <citation type="submission" date="2017-10" db="EMBL/GenBank/DDBJ databases">
        <title>Comparative genomics in systemic dimorphic fungi from Ajellomycetaceae.</title>
        <authorList>
            <person name="Munoz J.F."/>
            <person name="Mcewen J.G."/>
            <person name="Clay O.K."/>
            <person name="Cuomo C.A."/>
        </authorList>
    </citation>
    <scope>NUCLEOTIDE SEQUENCE [LARGE SCALE GENOMIC DNA]</scope>
    <source>
        <strain evidence="8 9">UAMH5409</strain>
    </source>
</reference>
<dbReference type="Pfam" id="PF07690">
    <property type="entry name" value="MFS_1"/>
    <property type="match status" value="2"/>
</dbReference>
<feature type="compositionally biased region" description="Low complexity" evidence="6">
    <location>
        <begin position="274"/>
        <end position="284"/>
    </location>
</feature>
<dbReference type="GO" id="GO:0005886">
    <property type="term" value="C:plasma membrane"/>
    <property type="evidence" value="ECO:0007669"/>
    <property type="project" value="TreeGrafter"/>
</dbReference>
<feature type="transmembrane region" description="Helical" evidence="7">
    <location>
        <begin position="405"/>
        <end position="426"/>
    </location>
</feature>
<feature type="transmembrane region" description="Helical" evidence="7">
    <location>
        <begin position="21"/>
        <end position="45"/>
    </location>
</feature>
<dbReference type="AlphaFoldDB" id="A0A2B7Y899"/>
<feature type="transmembrane region" description="Helical" evidence="7">
    <location>
        <begin position="313"/>
        <end position="331"/>
    </location>
</feature>
<dbReference type="STRING" id="1447875.A0A2B7Y899"/>
<evidence type="ECO:0000256" key="1">
    <source>
        <dbReference type="ARBA" id="ARBA00004141"/>
    </source>
</evidence>